<dbReference type="InterPro" id="IPR051599">
    <property type="entry name" value="Cell_Envelope_Assoc"/>
</dbReference>
<sequence length="344" mass="38689">MFVLLTRVILWLLLCALVYYVLAQLIPKEYLAWLGGILLFVIIILVFINTNDPFVIAAGSVISFPFKPLGVSLLLLLFAITGINNGGIKKEAYYQLWVAFLILLLSSTPYLAYHIAQQAEREFIQAEQQRREICQAQCPTNLTPPEAQKARAIVVLGHESPQGNLAYIRQVQINDISDRLIYASQVYQEQLSLENRPLLIVSTAYNFTKDNTNQSGDFTTILSKLGVPAERVILETNSLDLHSSAVAVQQILKQRGLGNQQIILITSALNSNRARLTFAQMRFKITPRTEEFYTLPSGNIPLKSLKVQDFIPNVAALTITTRVVEEFLASLYYFLRGWLSPVIL</sequence>
<dbReference type="InterPro" id="IPR003848">
    <property type="entry name" value="DUF218"/>
</dbReference>
<gene>
    <name evidence="3" type="ORF">Cri9333_4320</name>
</gene>
<dbReference type="Gene3D" id="3.40.50.620">
    <property type="entry name" value="HUPs"/>
    <property type="match status" value="1"/>
</dbReference>
<evidence type="ECO:0000313" key="4">
    <source>
        <dbReference type="Proteomes" id="UP000010472"/>
    </source>
</evidence>
<dbReference type="AlphaFoldDB" id="K9W4J1"/>
<dbReference type="STRING" id="1173022.Cri9333_4320"/>
<dbReference type="InterPro" id="IPR014729">
    <property type="entry name" value="Rossmann-like_a/b/a_fold"/>
</dbReference>
<feature type="transmembrane region" description="Helical" evidence="1">
    <location>
        <begin position="30"/>
        <end position="48"/>
    </location>
</feature>
<reference evidence="3 4" key="1">
    <citation type="submission" date="2012-06" db="EMBL/GenBank/DDBJ databases">
        <title>Finished chromosome of genome of Crinalium epipsammum PCC 9333.</title>
        <authorList>
            <consortium name="US DOE Joint Genome Institute"/>
            <person name="Gugger M."/>
            <person name="Coursin T."/>
            <person name="Rippka R."/>
            <person name="Tandeau De Marsac N."/>
            <person name="Huntemann M."/>
            <person name="Wei C.-L."/>
            <person name="Han J."/>
            <person name="Detter J.C."/>
            <person name="Han C."/>
            <person name="Tapia R."/>
            <person name="Davenport K."/>
            <person name="Daligault H."/>
            <person name="Erkkila T."/>
            <person name="Gu W."/>
            <person name="Munk A.C.C."/>
            <person name="Teshima H."/>
            <person name="Xu Y."/>
            <person name="Chain P."/>
            <person name="Chen A."/>
            <person name="Krypides N."/>
            <person name="Mavromatis K."/>
            <person name="Markowitz V."/>
            <person name="Szeto E."/>
            <person name="Ivanova N."/>
            <person name="Mikhailova N."/>
            <person name="Ovchinnikova G."/>
            <person name="Pagani I."/>
            <person name="Pati A."/>
            <person name="Goodwin L."/>
            <person name="Peters L."/>
            <person name="Pitluck S."/>
            <person name="Woyke T."/>
            <person name="Kerfeld C."/>
        </authorList>
    </citation>
    <scope>NUCLEOTIDE SEQUENCE [LARGE SCALE GENOMIC DNA]</scope>
    <source>
        <strain evidence="3 4">PCC 9333</strain>
    </source>
</reference>
<dbReference type="RefSeq" id="WP_015205200.1">
    <property type="nucleotide sequence ID" value="NC_019753.1"/>
</dbReference>
<organism evidence="3 4">
    <name type="scientific">Crinalium epipsammum PCC 9333</name>
    <dbReference type="NCBI Taxonomy" id="1173022"/>
    <lineage>
        <taxon>Bacteria</taxon>
        <taxon>Bacillati</taxon>
        <taxon>Cyanobacteriota</taxon>
        <taxon>Cyanophyceae</taxon>
        <taxon>Gomontiellales</taxon>
        <taxon>Gomontiellaceae</taxon>
        <taxon>Crinalium</taxon>
    </lineage>
</organism>
<dbReference type="EMBL" id="CP003620">
    <property type="protein sequence ID" value="AFZ15106.1"/>
    <property type="molecule type" value="Genomic_DNA"/>
</dbReference>
<proteinExistence type="predicted"/>
<protein>
    <recommendedName>
        <fullName evidence="2">DUF218 domain-containing protein</fullName>
    </recommendedName>
</protein>
<dbReference type="Proteomes" id="UP000010472">
    <property type="component" value="Chromosome"/>
</dbReference>
<feature type="transmembrane region" description="Helical" evidence="1">
    <location>
        <begin position="92"/>
        <end position="113"/>
    </location>
</feature>
<accession>K9W4J1</accession>
<dbReference type="CDD" id="cd06259">
    <property type="entry name" value="YdcF-like"/>
    <property type="match status" value="1"/>
</dbReference>
<dbReference type="PANTHER" id="PTHR30336">
    <property type="entry name" value="INNER MEMBRANE PROTEIN, PROBABLE PERMEASE"/>
    <property type="match status" value="1"/>
</dbReference>
<keyword evidence="4" id="KW-1185">Reference proteome</keyword>
<evidence type="ECO:0000313" key="3">
    <source>
        <dbReference type="EMBL" id="AFZ15106.1"/>
    </source>
</evidence>
<dbReference type="PANTHER" id="PTHR30336:SF4">
    <property type="entry name" value="ENVELOPE BIOGENESIS FACTOR ELYC"/>
    <property type="match status" value="1"/>
</dbReference>
<dbReference type="eggNOG" id="COG1434">
    <property type="taxonomic scope" value="Bacteria"/>
</dbReference>
<keyword evidence="1" id="KW-1133">Transmembrane helix</keyword>
<name>K9W4J1_9CYAN</name>
<feature type="transmembrane region" description="Helical" evidence="1">
    <location>
        <begin position="6"/>
        <end position="23"/>
    </location>
</feature>
<dbReference type="GO" id="GO:0000270">
    <property type="term" value="P:peptidoglycan metabolic process"/>
    <property type="evidence" value="ECO:0007669"/>
    <property type="project" value="TreeGrafter"/>
</dbReference>
<feature type="domain" description="DUF218" evidence="2">
    <location>
        <begin position="152"/>
        <end position="329"/>
    </location>
</feature>
<dbReference type="HOGENOM" id="CLU_053514_1_0_3"/>
<dbReference type="GO" id="GO:0043164">
    <property type="term" value="P:Gram-negative-bacterium-type cell wall biogenesis"/>
    <property type="evidence" value="ECO:0007669"/>
    <property type="project" value="TreeGrafter"/>
</dbReference>
<feature type="transmembrane region" description="Helical" evidence="1">
    <location>
        <begin position="54"/>
        <end position="80"/>
    </location>
</feature>
<dbReference type="OrthoDB" id="526893at2"/>
<keyword evidence="1" id="KW-0812">Transmembrane</keyword>
<evidence type="ECO:0000256" key="1">
    <source>
        <dbReference type="SAM" id="Phobius"/>
    </source>
</evidence>
<dbReference type="GO" id="GO:0005886">
    <property type="term" value="C:plasma membrane"/>
    <property type="evidence" value="ECO:0007669"/>
    <property type="project" value="TreeGrafter"/>
</dbReference>
<dbReference type="KEGG" id="cep:Cri9333_4320"/>
<keyword evidence="1" id="KW-0472">Membrane</keyword>
<dbReference type="Pfam" id="PF02698">
    <property type="entry name" value="DUF218"/>
    <property type="match status" value="1"/>
</dbReference>
<evidence type="ECO:0000259" key="2">
    <source>
        <dbReference type="Pfam" id="PF02698"/>
    </source>
</evidence>